<proteinExistence type="predicted"/>
<keyword evidence="7" id="KW-1185">Reference proteome</keyword>
<name>E0S9Q2_ENCIT</name>
<dbReference type="InterPro" id="IPR037129">
    <property type="entry name" value="XPA_sf"/>
</dbReference>
<sequence length="190" mass="22723">MENTSRDGGFFPEKEDKKKELKEDESILLPVLPGKRCKYCLQIPLDDEIEKTFGIPVCRSCRYSSLKFVTKTSCLSDYLLVDDELKELRFLERPNPRKGTWSRMHLYLKEEVEEFAVWKWGSLEKIEEIKEKRKKRTKDRKQRKLKKNIKDLRRKTRMEVGDTKKHEHVFEDDGEVCRCRCGMSVEEEEL</sequence>
<reference evidence="6 7" key="2">
    <citation type="journal article" date="2012" name="Proc. Natl. Acad. Sci. U.S.A.">
        <title>Gain and loss of multiple functionally related, horizontally transferred genes in the reduced genomes of two microsporidian parasites.</title>
        <authorList>
            <person name="Pombert J.-F."/>
            <person name="Selman M."/>
            <person name="Burki F."/>
            <person name="Bardell F.T."/>
            <person name="Farinelli L."/>
            <person name="Solter L.F."/>
            <person name="Whitman D.W."/>
            <person name="Weiss L.M."/>
            <person name="Corradi N."/>
            <person name="Keeling P.J."/>
        </authorList>
    </citation>
    <scope>NUCLEOTIDE SEQUENCE [LARGE SCALE GENOMIC DNA]</scope>
    <source>
        <strain evidence="6 7">ATCC 50506</strain>
    </source>
</reference>
<dbReference type="NCBIfam" id="TIGR00598">
    <property type="entry name" value="rad14"/>
    <property type="match status" value="1"/>
</dbReference>
<keyword evidence="2" id="KW-0862">Zinc</keyword>
<dbReference type="GO" id="GO:0006284">
    <property type="term" value="P:base-excision repair"/>
    <property type="evidence" value="ECO:0007669"/>
    <property type="project" value="TreeGrafter"/>
</dbReference>
<feature type="domain" description="XPA C-terminal" evidence="5">
    <location>
        <begin position="66"/>
        <end position="112"/>
    </location>
</feature>
<evidence type="ECO:0000259" key="5">
    <source>
        <dbReference type="Pfam" id="PF05181"/>
    </source>
</evidence>
<dbReference type="GO" id="GO:1901255">
    <property type="term" value="P:nucleotide-excision repair involved in interstrand cross-link repair"/>
    <property type="evidence" value="ECO:0007669"/>
    <property type="project" value="TreeGrafter"/>
</dbReference>
<dbReference type="Pfam" id="PF05181">
    <property type="entry name" value="XPA_C"/>
    <property type="match status" value="1"/>
</dbReference>
<dbReference type="GO" id="GO:0003684">
    <property type="term" value="F:damaged DNA binding"/>
    <property type="evidence" value="ECO:0007669"/>
    <property type="project" value="InterPro"/>
</dbReference>
<dbReference type="GO" id="GO:0000715">
    <property type="term" value="P:nucleotide-excision repair, DNA damage recognition"/>
    <property type="evidence" value="ECO:0007669"/>
    <property type="project" value="TreeGrafter"/>
</dbReference>
<protein>
    <submittedName>
        <fullName evidence="6">DNA excision repair protein</fullName>
    </submittedName>
</protein>
<reference evidence="6 7" key="1">
    <citation type="journal article" date="2010" name="Nat. Commun.">
        <title>The complete sequence of the smallest known nuclear genome from the microsporidian Encephalitozoon intestinalis.</title>
        <authorList>
            <person name="Corradi N."/>
            <person name="Pombert J.-F."/>
            <person name="Farinelli L."/>
            <person name="Didier E.S."/>
            <person name="Keeling P.J."/>
        </authorList>
    </citation>
    <scope>NUCLEOTIDE SEQUENCE [LARGE SCALE GENOMIC DNA]</scope>
    <source>
        <strain evidence="6 7">ATCC 50506</strain>
    </source>
</reference>
<evidence type="ECO:0000313" key="6">
    <source>
        <dbReference type="EMBL" id="ADM12437.1"/>
    </source>
</evidence>
<dbReference type="HOGENOM" id="CLU_053731_2_0_1"/>
<dbReference type="SUPFAM" id="SSF46955">
    <property type="entry name" value="Putative DNA-binding domain"/>
    <property type="match status" value="1"/>
</dbReference>
<dbReference type="PANTHER" id="PTHR10142">
    <property type="entry name" value="DNA REPAIR PROTEIN COMPLEMENTING XP-A CELLS"/>
    <property type="match status" value="1"/>
</dbReference>
<dbReference type="VEuPathDB" id="MicrosporidiaDB:Eint_101120"/>
<evidence type="ECO:0000256" key="3">
    <source>
        <dbReference type="ARBA" id="ARBA00023242"/>
    </source>
</evidence>
<evidence type="ECO:0000313" key="7">
    <source>
        <dbReference type="Proteomes" id="UP000002313"/>
    </source>
</evidence>
<dbReference type="InterPro" id="IPR000465">
    <property type="entry name" value="XPA/RAD14"/>
</dbReference>
<evidence type="ECO:0000256" key="2">
    <source>
        <dbReference type="ARBA" id="ARBA00022833"/>
    </source>
</evidence>
<evidence type="ECO:0000256" key="1">
    <source>
        <dbReference type="ARBA" id="ARBA00004123"/>
    </source>
</evidence>
<dbReference type="InterPro" id="IPR022656">
    <property type="entry name" value="XPA_C"/>
</dbReference>
<evidence type="ECO:0000256" key="4">
    <source>
        <dbReference type="SAM" id="MobiDB-lite"/>
    </source>
</evidence>
<dbReference type="InterPro" id="IPR009061">
    <property type="entry name" value="DNA-bd_dom_put_sf"/>
</dbReference>
<comment type="subcellular location">
    <subcellularLocation>
        <location evidence="1">Nucleus</location>
    </subcellularLocation>
</comment>
<dbReference type="GO" id="GO:0000110">
    <property type="term" value="C:nucleotide-excision repair factor 1 complex"/>
    <property type="evidence" value="ECO:0007669"/>
    <property type="project" value="TreeGrafter"/>
</dbReference>
<accession>E0S9Q2</accession>
<dbReference type="KEGG" id="ein:Eint_101120"/>
<dbReference type="EMBL" id="CP001951">
    <property type="protein sequence ID" value="ADM12437.1"/>
    <property type="molecule type" value="Genomic_DNA"/>
</dbReference>
<feature type="region of interest" description="Disordered" evidence="4">
    <location>
        <begin position="1"/>
        <end position="20"/>
    </location>
</feature>
<keyword evidence="3" id="KW-0539">Nucleus</keyword>
<gene>
    <name evidence="6" type="ORF">Eint_101120</name>
</gene>
<dbReference type="RefSeq" id="XP_003073797.1">
    <property type="nucleotide sequence ID" value="XM_003073751.1"/>
</dbReference>
<dbReference type="GeneID" id="9699503"/>
<dbReference type="OrthoDB" id="5368863at2759"/>
<organism evidence="6 7">
    <name type="scientific">Encephalitozoon intestinalis (strain ATCC 50506)</name>
    <name type="common">Microsporidian parasite</name>
    <name type="synonym">Septata intestinalis</name>
    <dbReference type="NCBI Taxonomy" id="876142"/>
    <lineage>
        <taxon>Eukaryota</taxon>
        <taxon>Fungi</taxon>
        <taxon>Fungi incertae sedis</taxon>
        <taxon>Microsporidia</taxon>
        <taxon>Unikaryonidae</taxon>
        <taxon>Encephalitozoon</taxon>
    </lineage>
</organism>
<dbReference type="PANTHER" id="PTHR10142:SF0">
    <property type="entry name" value="DNA REPAIR PROTEIN COMPLEMENTING XP-A CELLS"/>
    <property type="match status" value="1"/>
</dbReference>
<dbReference type="AlphaFoldDB" id="E0S9Q2"/>
<dbReference type="GO" id="GO:0070914">
    <property type="term" value="P:UV-damage excision repair"/>
    <property type="evidence" value="ECO:0007669"/>
    <property type="project" value="TreeGrafter"/>
</dbReference>
<dbReference type="Proteomes" id="UP000002313">
    <property type="component" value="Chromosome X"/>
</dbReference>
<dbReference type="Gene3D" id="3.90.530.10">
    <property type="entry name" value="XPA C-terminal domain"/>
    <property type="match status" value="1"/>
</dbReference>